<dbReference type="PANTHER" id="PTHR43104">
    <property type="entry name" value="L-2-HYDROXYGLUTARATE DEHYDROGENASE, MITOCHONDRIAL"/>
    <property type="match status" value="1"/>
</dbReference>
<comment type="cofactor">
    <cofactor evidence="1">
        <name>FAD</name>
        <dbReference type="ChEBI" id="CHEBI:57692"/>
    </cofactor>
</comment>
<evidence type="ECO:0000259" key="6">
    <source>
        <dbReference type="Pfam" id="PF01266"/>
    </source>
</evidence>
<gene>
    <name evidence="7" type="ORF">J2T09_002098</name>
</gene>
<dbReference type="SUPFAM" id="SSF51905">
    <property type="entry name" value="FAD/NAD(P)-binding domain"/>
    <property type="match status" value="1"/>
</dbReference>
<evidence type="ECO:0000256" key="3">
    <source>
        <dbReference type="ARBA" id="ARBA00022827"/>
    </source>
</evidence>
<keyword evidence="4" id="KW-0560">Oxidoreductase</keyword>
<dbReference type="Gene3D" id="3.50.50.60">
    <property type="entry name" value="FAD/NAD(P)-binding domain"/>
    <property type="match status" value="1"/>
</dbReference>
<keyword evidence="2" id="KW-0285">Flavoprotein</keyword>
<accession>A0ABT9PSA8</accession>
<dbReference type="Proteomes" id="UP001241472">
    <property type="component" value="Unassembled WGS sequence"/>
</dbReference>
<evidence type="ECO:0000256" key="4">
    <source>
        <dbReference type="ARBA" id="ARBA00023002"/>
    </source>
</evidence>
<organism evidence="7 8">
    <name type="scientific">Neorhizobium huautlense</name>
    <dbReference type="NCBI Taxonomy" id="67774"/>
    <lineage>
        <taxon>Bacteria</taxon>
        <taxon>Pseudomonadati</taxon>
        <taxon>Pseudomonadota</taxon>
        <taxon>Alphaproteobacteria</taxon>
        <taxon>Hyphomicrobiales</taxon>
        <taxon>Rhizobiaceae</taxon>
        <taxon>Rhizobium/Agrobacterium group</taxon>
        <taxon>Neorhizobium</taxon>
    </lineage>
</organism>
<dbReference type="RefSeq" id="WP_306833999.1">
    <property type="nucleotide sequence ID" value="NZ_JAUSRF010000006.1"/>
</dbReference>
<keyword evidence="8" id="KW-1185">Reference proteome</keyword>
<dbReference type="Pfam" id="PF01266">
    <property type="entry name" value="DAO"/>
    <property type="match status" value="1"/>
</dbReference>
<evidence type="ECO:0000313" key="8">
    <source>
        <dbReference type="Proteomes" id="UP001241472"/>
    </source>
</evidence>
<evidence type="ECO:0000256" key="1">
    <source>
        <dbReference type="ARBA" id="ARBA00001974"/>
    </source>
</evidence>
<dbReference type="InterPro" id="IPR036188">
    <property type="entry name" value="FAD/NAD-bd_sf"/>
</dbReference>
<sequence>MSADIDAIVIGAGVIGLATARELAMTGLSVILLESTDAIGTGISSRNSEVIHAGLYYPQGSLKAKFCVEGRHQLYDYCKSHGVAHRRCGKLIVATTDDETGVIEGLRTKGEANGCDDLTMISGTEARRLEPSLSCVAALVSPSTGIIDSHGYMLALRGDAEDHGAAIALLSPFERAEVTGGGFTVFVGGAEPMSLTCRMLVNAGGLHASQIARRIHGLSPDLVPETRYAKGNYFMLTGRAPFSRLIYPAPHAHGLGVHLTLDMGGQARFGPDVEWVKNIDYAVDPHRSDGFAEAVRRYWPDMPDNALVPGYSGIRPKIGDPGAPAADFRIDGPEVHGIAGLVNLFGIESPGLTSSLAIASEIRSRLGDG</sequence>
<proteinExistence type="inferred from homology"/>
<dbReference type="InterPro" id="IPR006076">
    <property type="entry name" value="FAD-dep_OxRdtase"/>
</dbReference>
<evidence type="ECO:0000256" key="5">
    <source>
        <dbReference type="ARBA" id="ARBA00037941"/>
    </source>
</evidence>
<feature type="domain" description="FAD dependent oxidoreductase" evidence="6">
    <location>
        <begin position="6"/>
        <end position="362"/>
    </location>
</feature>
<dbReference type="PANTHER" id="PTHR43104:SF4">
    <property type="entry name" value="L-2-HYDROXYGLUTARATE DEHYDROGENASE, MITOCHONDRIAL"/>
    <property type="match status" value="1"/>
</dbReference>
<keyword evidence="3" id="KW-0274">FAD</keyword>
<reference evidence="7 8" key="1">
    <citation type="submission" date="2023-07" db="EMBL/GenBank/DDBJ databases">
        <title>Sorghum-associated microbial communities from plants grown in Nebraska, USA.</title>
        <authorList>
            <person name="Schachtman D."/>
        </authorList>
    </citation>
    <scope>NUCLEOTIDE SEQUENCE [LARGE SCALE GENOMIC DNA]</scope>
    <source>
        <strain evidence="7 8">DS1307</strain>
    </source>
</reference>
<protein>
    <submittedName>
        <fullName evidence="7">L-2-hydroxyglutarate oxidase LhgO</fullName>
    </submittedName>
</protein>
<evidence type="ECO:0000313" key="7">
    <source>
        <dbReference type="EMBL" id="MDP9837346.1"/>
    </source>
</evidence>
<comment type="similarity">
    <text evidence="5">Belongs to the L2HGDH family.</text>
</comment>
<evidence type="ECO:0000256" key="2">
    <source>
        <dbReference type="ARBA" id="ARBA00022630"/>
    </source>
</evidence>
<comment type="caution">
    <text evidence="7">The sequence shown here is derived from an EMBL/GenBank/DDBJ whole genome shotgun (WGS) entry which is preliminary data.</text>
</comment>
<name>A0ABT9PSA8_9HYPH</name>
<dbReference type="EMBL" id="JAUSRF010000006">
    <property type="protein sequence ID" value="MDP9837346.1"/>
    <property type="molecule type" value="Genomic_DNA"/>
</dbReference>
<dbReference type="Gene3D" id="3.30.9.10">
    <property type="entry name" value="D-Amino Acid Oxidase, subunit A, domain 2"/>
    <property type="match status" value="1"/>
</dbReference>